<dbReference type="Proteomes" id="UP000216188">
    <property type="component" value="Unassembled WGS sequence"/>
</dbReference>
<dbReference type="AlphaFoldDB" id="A0A256G6U3"/>
<proteinExistence type="predicted"/>
<evidence type="ECO:0000313" key="2">
    <source>
        <dbReference type="Proteomes" id="UP000216188"/>
    </source>
</evidence>
<protein>
    <submittedName>
        <fullName evidence="1">Uncharacterized protein</fullName>
    </submittedName>
</protein>
<gene>
    <name evidence="1" type="ORF">CEV34_4215</name>
</gene>
<comment type="caution">
    <text evidence="1">The sequence shown here is derived from an EMBL/GenBank/DDBJ whole genome shotgun (WGS) entry which is preliminary data.</text>
</comment>
<sequence>MVQKQAEREQLKSYLAACDIEIADDHIEPTERPDFILKIGSRDIGVEVTEYHVSGRRQVEEAWNRLRHLAFERKDYPLNRWVKLYFQEMRVPPTRDLDGFINEVIRFSDLHPEIEQAAPDADIYPILARYIDSISVSSTKAHRIMWFWNYDVAWVGPLESELISILAQKAKSAVASTSEYWLIIAGGNRLSTLLGLMDANQLRIMPNLESALLGSPFERVALLQQPVIDWRRGEGWSNRQTVP</sequence>
<organism evidence="1 2">
    <name type="scientific">Brucella pseudogrignonensis</name>
    <dbReference type="NCBI Taxonomy" id="419475"/>
    <lineage>
        <taxon>Bacteria</taxon>
        <taxon>Pseudomonadati</taxon>
        <taxon>Pseudomonadota</taxon>
        <taxon>Alphaproteobacteria</taxon>
        <taxon>Hyphomicrobiales</taxon>
        <taxon>Brucellaceae</taxon>
        <taxon>Brucella/Ochrobactrum group</taxon>
        <taxon>Brucella</taxon>
    </lineage>
</organism>
<dbReference type="EMBL" id="NNRM01000043">
    <property type="protein sequence ID" value="OYR22823.1"/>
    <property type="molecule type" value="Genomic_DNA"/>
</dbReference>
<evidence type="ECO:0000313" key="1">
    <source>
        <dbReference type="EMBL" id="OYR22823.1"/>
    </source>
</evidence>
<accession>A0A256G6U3</accession>
<keyword evidence="2" id="KW-1185">Reference proteome</keyword>
<reference evidence="1 2" key="1">
    <citation type="submission" date="2017-07" db="EMBL/GenBank/DDBJ databases">
        <title>Phylogenetic study on the rhizospheric bacterium Ochrobactrum sp. A44.</title>
        <authorList>
            <person name="Krzyzanowska D.M."/>
            <person name="Ossowicki A."/>
            <person name="Rajewska M."/>
            <person name="Maciag T."/>
            <person name="Kaczynski Z."/>
            <person name="Czerwicka M."/>
            <person name="Jafra S."/>
        </authorList>
    </citation>
    <scope>NUCLEOTIDE SEQUENCE [LARGE SCALE GENOMIC DNA]</scope>
    <source>
        <strain evidence="1 2">CCUG 30717</strain>
    </source>
</reference>
<name>A0A256G6U3_9HYPH</name>